<dbReference type="EMBL" id="FLRE01000201">
    <property type="protein sequence ID" value="SBT50608.1"/>
    <property type="molecule type" value="Genomic_DNA"/>
</dbReference>
<organism evidence="1 2">
    <name type="scientific">Plasmodium ovale wallikeri</name>
    <dbReference type="NCBI Taxonomy" id="864142"/>
    <lineage>
        <taxon>Eukaryota</taxon>
        <taxon>Sar</taxon>
        <taxon>Alveolata</taxon>
        <taxon>Apicomplexa</taxon>
        <taxon>Aconoidasida</taxon>
        <taxon>Haemosporida</taxon>
        <taxon>Plasmodiidae</taxon>
        <taxon>Plasmodium</taxon>
        <taxon>Plasmodium (Plasmodium)</taxon>
    </lineage>
</organism>
<reference evidence="2" key="1">
    <citation type="submission" date="2016-05" db="EMBL/GenBank/DDBJ databases">
        <authorList>
            <person name="Naeem Raeece"/>
        </authorList>
    </citation>
    <scope>NUCLEOTIDE SEQUENCE [LARGE SCALE GENOMIC DNA]</scope>
</reference>
<evidence type="ECO:0000313" key="2">
    <source>
        <dbReference type="Proteomes" id="UP000078550"/>
    </source>
</evidence>
<sequence length="88" mass="9620">MLRQKYIPISCFLDVAAKAHPHFMLLGCCGKSTSPFHASWMLQEGGLSGTKLLGDNCVHSCKCKQSVRHANLVGGVRKGEEKQFCKAV</sequence>
<proteinExistence type="predicted"/>
<dbReference type="Proteomes" id="UP000078550">
    <property type="component" value="Unassembled WGS sequence"/>
</dbReference>
<accession>A0A1A9A2E5</accession>
<name>A0A1A9A2E5_PLAOA</name>
<evidence type="ECO:0000313" key="1">
    <source>
        <dbReference type="EMBL" id="SBT50608.1"/>
    </source>
</evidence>
<gene>
    <name evidence="1" type="ORF">POVWA2_060620</name>
</gene>
<dbReference type="AlphaFoldDB" id="A0A1A9A2E5"/>
<protein>
    <submittedName>
        <fullName evidence="1">Uncharacterized protein</fullName>
    </submittedName>
</protein>